<feature type="domain" description="Phosphoribosyltransferase" evidence="1">
    <location>
        <begin position="500"/>
        <end position="697"/>
    </location>
</feature>
<dbReference type="SUPFAM" id="SSF52540">
    <property type="entry name" value="P-loop containing nucleoside triphosphate hydrolases"/>
    <property type="match status" value="1"/>
</dbReference>
<name>A0A9W9CDB8_9PLEO</name>
<protein>
    <recommendedName>
        <fullName evidence="1">Phosphoribosyltransferase domain-containing protein</fullName>
    </recommendedName>
</protein>
<dbReference type="InterPro" id="IPR027417">
    <property type="entry name" value="P-loop_NTPase"/>
</dbReference>
<accession>A0A9W9CDB8</accession>
<evidence type="ECO:0000313" key="2">
    <source>
        <dbReference type="EMBL" id="KAJ4356498.1"/>
    </source>
</evidence>
<dbReference type="Gene3D" id="3.40.50.2020">
    <property type="match status" value="1"/>
</dbReference>
<dbReference type="GO" id="GO:0036424">
    <property type="term" value="F:L-phosphoserine phosphatase activity"/>
    <property type="evidence" value="ECO:0007669"/>
    <property type="project" value="TreeGrafter"/>
</dbReference>
<evidence type="ECO:0000313" key="3">
    <source>
        <dbReference type="Proteomes" id="UP001140513"/>
    </source>
</evidence>
<dbReference type="SUPFAM" id="SSF53271">
    <property type="entry name" value="PRTase-like"/>
    <property type="match status" value="1"/>
</dbReference>
<proteinExistence type="predicted"/>
<dbReference type="Gene3D" id="3.40.50.1000">
    <property type="entry name" value="HAD superfamily/HAD-like"/>
    <property type="match status" value="1"/>
</dbReference>
<dbReference type="RefSeq" id="XP_056073624.1">
    <property type="nucleotide sequence ID" value="XM_056213316.1"/>
</dbReference>
<dbReference type="SUPFAM" id="SSF56784">
    <property type="entry name" value="HAD-like"/>
    <property type="match status" value="1"/>
</dbReference>
<dbReference type="PANTHER" id="PTHR43344">
    <property type="entry name" value="PHOSPHOSERINE PHOSPHATASE"/>
    <property type="match status" value="1"/>
</dbReference>
<dbReference type="Pfam" id="PF14681">
    <property type="entry name" value="UPRTase"/>
    <property type="match status" value="1"/>
</dbReference>
<gene>
    <name evidence="2" type="ORF">N0V89_004532</name>
</gene>
<dbReference type="CDD" id="cd06223">
    <property type="entry name" value="PRTases_typeI"/>
    <property type="match status" value="1"/>
</dbReference>
<evidence type="ECO:0000259" key="1">
    <source>
        <dbReference type="Pfam" id="PF14681"/>
    </source>
</evidence>
<sequence>MPLHENEISAGLLAHDTSHQSKISQHTDGAGSIDAKPAIIGIYGIPGSGKTFLLNQLKHELSANLFHFYEGSEMIASLVPGGLKAFDEMDSQEKTHWREIAIDTIRSHSQTSGRTAVVTGHFMFWPEAEKEGCSVYTQNDLVTYTHILYLNIPIETIEQRRWNDASKPRPHTSVAHLFKWQQAEKTWLQSLCREHGILSSILTSDSTLKSRALVLLRDFSVHTQAYNEIQTQITLDASMALYQGSPETFLVLDGDRTLAAQDTGSLFWEKLHGSRQEASKDLLRSLFSGPLGYSYEAFRQAMLLYEDAVDEQNYDTICQHVASEVTIHPEFVSLLQLVAQQEHIGAIIVSCGLRRVWEKVLEKEGLSSTMTVIAGGRISDGFVVTAETKAAVVSRLQTLHGGYVWAFGDSPLDLPMLQMADEAIVVVGDKFTRSKSMESALLETMDQGGLRARQATLPRTASPRLSVSKLPVVDMNRIEMISALLRRRDRSARFPIYHATNKSAAKLLATPSRDAAVAGPALRKAHRQAGWYLACEFVANVIGMEDCPIAHVLGHGSTGSRLLHEKTTTIVAVMRAGDPMASGVSKAFPLAMYVHANKPSDLAPHHVQSQSQILLVDSVINSGKTIVEFVQHIRNIDANIRIVVVAGVVQGQCVSSSSATYKALALCGDVSLVTLRISSTKFTGSGTTDTGNRLFNTTHLL</sequence>
<dbReference type="Proteomes" id="UP001140513">
    <property type="component" value="Unassembled WGS sequence"/>
</dbReference>
<reference evidence="2" key="1">
    <citation type="submission" date="2022-10" db="EMBL/GenBank/DDBJ databases">
        <title>Tapping the CABI collections for fungal endophytes: first genome assemblies for Collariella, Neodidymelliopsis, Ascochyta clinopodiicola, Didymella pomorum, Didymosphaeria variabile, Neocosmospora piperis and Neocucurbitaria cava.</title>
        <authorList>
            <person name="Hill R."/>
        </authorList>
    </citation>
    <scope>NUCLEOTIDE SEQUENCE</scope>
    <source>
        <strain evidence="2">IMI 356815</strain>
    </source>
</reference>
<keyword evidence="3" id="KW-1185">Reference proteome</keyword>
<dbReference type="AlphaFoldDB" id="A0A9W9CDB8"/>
<organism evidence="2 3">
    <name type="scientific">Didymosphaeria variabile</name>
    <dbReference type="NCBI Taxonomy" id="1932322"/>
    <lineage>
        <taxon>Eukaryota</taxon>
        <taxon>Fungi</taxon>
        <taxon>Dikarya</taxon>
        <taxon>Ascomycota</taxon>
        <taxon>Pezizomycotina</taxon>
        <taxon>Dothideomycetes</taxon>
        <taxon>Pleosporomycetidae</taxon>
        <taxon>Pleosporales</taxon>
        <taxon>Massarineae</taxon>
        <taxon>Didymosphaeriaceae</taxon>
        <taxon>Didymosphaeria</taxon>
    </lineage>
</organism>
<dbReference type="Gene3D" id="3.40.50.300">
    <property type="entry name" value="P-loop containing nucleotide triphosphate hydrolases"/>
    <property type="match status" value="1"/>
</dbReference>
<dbReference type="GO" id="GO:0006564">
    <property type="term" value="P:L-serine biosynthetic process"/>
    <property type="evidence" value="ECO:0007669"/>
    <property type="project" value="TreeGrafter"/>
</dbReference>
<dbReference type="PANTHER" id="PTHR43344:SF20">
    <property type="entry name" value="URACIL PHOSPHORIBOSYLTRANSFERASE"/>
    <property type="match status" value="1"/>
</dbReference>
<dbReference type="GeneID" id="80908062"/>
<comment type="caution">
    <text evidence="2">The sequence shown here is derived from an EMBL/GenBank/DDBJ whole genome shotgun (WGS) entry which is preliminary data.</text>
</comment>
<dbReference type="InterPro" id="IPR036412">
    <property type="entry name" value="HAD-like_sf"/>
</dbReference>
<dbReference type="Pfam" id="PF12710">
    <property type="entry name" value="HAD"/>
    <property type="match status" value="1"/>
</dbReference>
<dbReference type="InterPro" id="IPR000836">
    <property type="entry name" value="PRTase_dom"/>
</dbReference>
<dbReference type="OrthoDB" id="5416609at2759"/>
<dbReference type="InterPro" id="IPR023214">
    <property type="entry name" value="HAD_sf"/>
</dbReference>
<dbReference type="GO" id="GO:0005737">
    <property type="term" value="C:cytoplasm"/>
    <property type="evidence" value="ECO:0007669"/>
    <property type="project" value="TreeGrafter"/>
</dbReference>
<dbReference type="Pfam" id="PF13207">
    <property type="entry name" value="AAA_17"/>
    <property type="match status" value="1"/>
</dbReference>
<dbReference type="InterPro" id="IPR050582">
    <property type="entry name" value="HAD-like_SerB"/>
</dbReference>
<dbReference type="EMBL" id="JAPEUX010000003">
    <property type="protein sequence ID" value="KAJ4356498.1"/>
    <property type="molecule type" value="Genomic_DNA"/>
</dbReference>
<dbReference type="GO" id="GO:0000287">
    <property type="term" value="F:magnesium ion binding"/>
    <property type="evidence" value="ECO:0007669"/>
    <property type="project" value="TreeGrafter"/>
</dbReference>
<dbReference type="InterPro" id="IPR029057">
    <property type="entry name" value="PRTase-like"/>
</dbReference>